<gene>
    <name evidence="2" type="ORF">NA56DRAFT_756203</name>
</gene>
<evidence type="ECO:0000313" key="3">
    <source>
        <dbReference type="Proteomes" id="UP000235672"/>
    </source>
</evidence>
<accession>A0A2J6PFX4</accession>
<evidence type="ECO:0000313" key="2">
    <source>
        <dbReference type="EMBL" id="PMD12937.1"/>
    </source>
</evidence>
<protein>
    <recommendedName>
        <fullName evidence="4">Ecp2 effector protein domain-containing protein</fullName>
    </recommendedName>
</protein>
<keyword evidence="3" id="KW-1185">Reference proteome</keyword>
<keyword evidence="1" id="KW-0732">Signal</keyword>
<organism evidence="2 3">
    <name type="scientific">Hyaloscypha hepaticicola</name>
    <dbReference type="NCBI Taxonomy" id="2082293"/>
    <lineage>
        <taxon>Eukaryota</taxon>
        <taxon>Fungi</taxon>
        <taxon>Dikarya</taxon>
        <taxon>Ascomycota</taxon>
        <taxon>Pezizomycotina</taxon>
        <taxon>Leotiomycetes</taxon>
        <taxon>Helotiales</taxon>
        <taxon>Hyaloscyphaceae</taxon>
        <taxon>Hyaloscypha</taxon>
    </lineage>
</organism>
<proteinExistence type="predicted"/>
<feature type="signal peptide" evidence="1">
    <location>
        <begin position="1"/>
        <end position="21"/>
    </location>
</feature>
<dbReference type="OrthoDB" id="3491096at2759"/>
<reference evidence="2 3" key="1">
    <citation type="submission" date="2016-05" db="EMBL/GenBank/DDBJ databases">
        <title>A degradative enzymes factory behind the ericoid mycorrhizal symbiosis.</title>
        <authorList>
            <consortium name="DOE Joint Genome Institute"/>
            <person name="Martino E."/>
            <person name="Morin E."/>
            <person name="Grelet G."/>
            <person name="Kuo A."/>
            <person name="Kohler A."/>
            <person name="Daghino S."/>
            <person name="Barry K."/>
            <person name="Choi C."/>
            <person name="Cichocki N."/>
            <person name="Clum A."/>
            <person name="Copeland A."/>
            <person name="Hainaut M."/>
            <person name="Haridas S."/>
            <person name="Labutti K."/>
            <person name="Lindquist E."/>
            <person name="Lipzen A."/>
            <person name="Khouja H.-R."/>
            <person name="Murat C."/>
            <person name="Ohm R."/>
            <person name="Olson A."/>
            <person name="Spatafora J."/>
            <person name="Veneault-Fourrey C."/>
            <person name="Henrissat B."/>
            <person name="Grigoriev I."/>
            <person name="Martin F."/>
            <person name="Perotto S."/>
        </authorList>
    </citation>
    <scope>NUCLEOTIDE SEQUENCE [LARGE SCALE GENOMIC DNA]</scope>
    <source>
        <strain evidence="2 3">UAMH 7357</strain>
    </source>
</reference>
<name>A0A2J6PFX4_9HELO</name>
<dbReference type="Proteomes" id="UP000235672">
    <property type="component" value="Unassembled WGS sequence"/>
</dbReference>
<evidence type="ECO:0008006" key="4">
    <source>
        <dbReference type="Google" id="ProtNLM"/>
    </source>
</evidence>
<dbReference type="AlphaFoldDB" id="A0A2J6PFX4"/>
<evidence type="ECO:0000256" key="1">
    <source>
        <dbReference type="SAM" id="SignalP"/>
    </source>
</evidence>
<sequence length="138" mass="14818">MKSFTGLVTVILALLANAGSAVPTYPGPPTSSVLDFTLYKTADPNQNQCSTPVDVVHVSPNDLIFYGDGVASTACNDADFYVGQIDTVAWGWNCQINVYEDSACSNIIGTIVQSNNWYPCEFPGGSLVNLKGWRVNCE</sequence>
<feature type="chain" id="PRO_5014443326" description="Ecp2 effector protein domain-containing protein" evidence="1">
    <location>
        <begin position="22"/>
        <end position="138"/>
    </location>
</feature>
<dbReference type="EMBL" id="KZ613539">
    <property type="protein sequence ID" value="PMD12937.1"/>
    <property type="molecule type" value="Genomic_DNA"/>
</dbReference>